<organism evidence="2">
    <name type="scientific">seawater metagenome</name>
    <dbReference type="NCBI Taxonomy" id="1561972"/>
    <lineage>
        <taxon>unclassified sequences</taxon>
        <taxon>metagenomes</taxon>
        <taxon>ecological metagenomes</taxon>
    </lineage>
</organism>
<evidence type="ECO:0000256" key="1">
    <source>
        <dbReference type="SAM" id="Phobius"/>
    </source>
</evidence>
<evidence type="ECO:0000313" key="2">
    <source>
        <dbReference type="EMBL" id="VVU94884.1"/>
    </source>
</evidence>
<feature type="transmembrane region" description="Helical" evidence="1">
    <location>
        <begin position="15"/>
        <end position="33"/>
    </location>
</feature>
<gene>
    <name evidence="2" type="ORF">CPAV1605_609</name>
</gene>
<name>A0A5E8CJR6_9ZZZZ</name>
<dbReference type="SUPFAM" id="SSF54001">
    <property type="entry name" value="Cysteine proteinases"/>
    <property type="match status" value="1"/>
</dbReference>
<proteinExistence type="predicted"/>
<dbReference type="PANTHER" id="PTHR47112:SF1">
    <property type="entry name" value="PX DOMAIN-CONTAINING PROTEIN"/>
    <property type="match status" value="1"/>
</dbReference>
<dbReference type="InterPro" id="IPR038765">
    <property type="entry name" value="Papain-like_cys_pep_sf"/>
</dbReference>
<keyword evidence="1" id="KW-1133">Transmembrane helix</keyword>
<dbReference type="EMBL" id="CABVLZ010000002">
    <property type="protein sequence ID" value="VVU94884.1"/>
    <property type="molecule type" value="Genomic_DNA"/>
</dbReference>
<sequence>MNLPIKFIKDIQKDWLYYLIFIVNFFLILYILAEACPKIETNIVNSYEDIMNELQTGDLILFSCEDFISKGIRYTLNSTYSHGGIIIRDTSNKLLILECDMTNSYDFLSKKKVKTGAHLLDLKEKIYEYDGTKFGYRKLISNHKLNNKTFHKIFKEAINISFQHNWVTWMAAHFKANKIGDILKKKNTMFCTQYIADVYIKLGILSKDVKSHLITPADFEKDNLKLNSGFKFGPIINFRTYK</sequence>
<accession>A0A5E8CJR6</accession>
<reference evidence="2" key="1">
    <citation type="submission" date="2019-09" db="EMBL/GenBank/DDBJ databases">
        <authorList>
            <person name="Needham M D."/>
        </authorList>
    </citation>
    <scope>NUCLEOTIDE SEQUENCE</scope>
</reference>
<protein>
    <recommendedName>
        <fullName evidence="3">Permuted papain-like amidase enzyme, YaeF/YiiX, C92 family</fullName>
    </recommendedName>
</protein>
<dbReference type="Gene3D" id="3.90.1720.10">
    <property type="entry name" value="endopeptidase domain like (from Nostoc punctiforme)"/>
    <property type="match status" value="1"/>
</dbReference>
<dbReference type="AlphaFoldDB" id="A0A5E8CJR6"/>
<dbReference type="PANTHER" id="PTHR47112">
    <property type="entry name" value="PX DOMAIN-CONTAINING PROTEIN"/>
    <property type="match status" value="1"/>
</dbReference>
<evidence type="ECO:0008006" key="3">
    <source>
        <dbReference type="Google" id="ProtNLM"/>
    </source>
</evidence>
<keyword evidence="1" id="KW-0472">Membrane</keyword>
<keyword evidence="1" id="KW-0812">Transmembrane</keyword>